<dbReference type="Gene3D" id="3.40.630.30">
    <property type="match status" value="1"/>
</dbReference>
<evidence type="ECO:0000313" key="3">
    <source>
        <dbReference type="Proteomes" id="UP000247922"/>
    </source>
</evidence>
<dbReference type="RefSeq" id="WP_110251745.1">
    <property type="nucleotide sequence ID" value="NZ_QJJR01000010.1"/>
</dbReference>
<organism evidence="2 3">
    <name type="scientific">Streptohalobacillus salinus</name>
    <dbReference type="NCBI Taxonomy" id="621096"/>
    <lineage>
        <taxon>Bacteria</taxon>
        <taxon>Bacillati</taxon>
        <taxon>Bacillota</taxon>
        <taxon>Bacilli</taxon>
        <taxon>Bacillales</taxon>
        <taxon>Bacillaceae</taxon>
        <taxon>Streptohalobacillus</taxon>
    </lineage>
</organism>
<dbReference type="InterPro" id="IPR000182">
    <property type="entry name" value="GNAT_dom"/>
</dbReference>
<accession>A0A2V3W5D1</accession>
<name>A0A2V3W5D1_9BACI</name>
<proteinExistence type="predicted"/>
<dbReference type="EMBL" id="QJJR01000010">
    <property type="protein sequence ID" value="PXW89190.1"/>
    <property type="molecule type" value="Genomic_DNA"/>
</dbReference>
<dbReference type="CDD" id="cd04301">
    <property type="entry name" value="NAT_SF"/>
    <property type="match status" value="1"/>
</dbReference>
<sequence>MTYKLKRFEQLTLDELYAILKSRVEVFVVEQTCPYPEVDGLDPDCLHLFQEQDGEILSYCRLIPKNLRYQYPSIGRILVHPNHRKSNYGRKLVQEAIRVLETETKDPIIIHAQVYLLSFYQSLGFEAITEAYLEDGILHRDMLRQPQGKG</sequence>
<dbReference type="InterPro" id="IPR016181">
    <property type="entry name" value="Acyl_CoA_acyltransferase"/>
</dbReference>
<evidence type="ECO:0000313" key="2">
    <source>
        <dbReference type="EMBL" id="PXW89190.1"/>
    </source>
</evidence>
<dbReference type="AlphaFoldDB" id="A0A2V3W5D1"/>
<dbReference type="SUPFAM" id="SSF55729">
    <property type="entry name" value="Acyl-CoA N-acyltransferases (Nat)"/>
    <property type="match status" value="1"/>
</dbReference>
<feature type="domain" description="N-acetyltransferase" evidence="1">
    <location>
        <begin position="6"/>
        <end position="144"/>
    </location>
</feature>
<comment type="caution">
    <text evidence="2">The sequence shown here is derived from an EMBL/GenBank/DDBJ whole genome shotgun (WGS) entry which is preliminary data.</text>
</comment>
<reference evidence="2 3" key="1">
    <citation type="submission" date="2018-05" db="EMBL/GenBank/DDBJ databases">
        <title>Genomic Encyclopedia of Type Strains, Phase IV (KMG-IV): sequencing the most valuable type-strain genomes for metagenomic binning, comparative biology and taxonomic classification.</title>
        <authorList>
            <person name="Goeker M."/>
        </authorList>
    </citation>
    <scope>NUCLEOTIDE SEQUENCE [LARGE SCALE GENOMIC DNA]</scope>
    <source>
        <strain evidence="2 3">DSM 22440</strain>
    </source>
</reference>
<dbReference type="Proteomes" id="UP000247922">
    <property type="component" value="Unassembled WGS sequence"/>
</dbReference>
<evidence type="ECO:0000259" key="1">
    <source>
        <dbReference type="PROSITE" id="PS51186"/>
    </source>
</evidence>
<dbReference type="PROSITE" id="PS51186">
    <property type="entry name" value="GNAT"/>
    <property type="match status" value="1"/>
</dbReference>
<gene>
    <name evidence="2" type="ORF">DES38_11051</name>
</gene>
<dbReference type="Pfam" id="PF13673">
    <property type="entry name" value="Acetyltransf_10"/>
    <property type="match status" value="1"/>
</dbReference>
<protein>
    <submittedName>
        <fullName evidence="2">ElaA protein</fullName>
    </submittedName>
</protein>
<dbReference type="OrthoDB" id="9796171at2"/>
<keyword evidence="3" id="KW-1185">Reference proteome</keyword>
<dbReference type="GO" id="GO:0016747">
    <property type="term" value="F:acyltransferase activity, transferring groups other than amino-acyl groups"/>
    <property type="evidence" value="ECO:0007669"/>
    <property type="project" value="InterPro"/>
</dbReference>